<organism evidence="2 3">
    <name type="scientific">Acetobacter malorum</name>
    <dbReference type="NCBI Taxonomy" id="178901"/>
    <lineage>
        <taxon>Bacteria</taxon>
        <taxon>Pseudomonadati</taxon>
        <taxon>Pseudomonadota</taxon>
        <taxon>Alphaproteobacteria</taxon>
        <taxon>Acetobacterales</taxon>
        <taxon>Acetobacteraceae</taxon>
        <taxon>Acetobacter</taxon>
    </lineage>
</organism>
<accession>A0A087PKF0</accession>
<dbReference type="InterPro" id="IPR051703">
    <property type="entry name" value="NF-kappa-B_Signaling_Reg"/>
</dbReference>
<dbReference type="PANTHER" id="PTHR46609:SF6">
    <property type="entry name" value="EXONUCLEASE, PHAGE-TYPE_RECB, C-TERMINAL DOMAIN-CONTAINING PROTEIN-RELATED"/>
    <property type="match status" value="1"/>
</dbReference>
<dbReference type="Proteomes" id="UP000077349">
    <property type="component" value="Unassembled WGS sequence"/>
</dbReference>
<evidence type="ECO:0000313" key="2">
    <source>
        <dbReference type="EMBL" id="OAG75951.1"/>
    </source>
</evidence>
<gene>
    <name evidence="2" type="ORF">Amal_01721</name>
</gene>
<proteinExistence type="predicted"/>
<comment type="caution">
    <text evidence="2">The sequence shown here is derived from an EMBL/GenBank/DDBJ whole genome shotgun (WGS) entry which is preliminary data.</text>
</comment>
<evidence type="ECO:0000313" key="3">
    <source>
        <dbReference type="Proteomes" id="UP000077349"/>
    </source>
</evidence>
<dbReference type="InterPro" id="IPR019080">
    <property type="entry name" value="YqaJ_viral_recombinase"/>
</dbReference>
<reference evidence="2 3" key="1">
    <citation type="submission" date="2016-03" db="EMBL/GenBank/DDBJ databases">
        <title>Draft genome sequence of Acetobacter malorum CECT 7742, a strain isolated from strawberry vinegar.</title>
        <authorList>
            <person name="Sainz F."/>
            <person name="Mas A."/>
            <person name="Torija M.J."/>
        </authorList>
    </citation>
    <scope>NUCLEOTIDE SEQUENCE [LARGE SCALE GENOMIC DNA]</scope>
    <source>
        <strain evidence="2 3">CECT 7742</strain>
    </source>
</reference>
<dbReference type="Pfam" id="PF09588">
    <property type="entry name" value="YqaJ"/>
    <property type="match status" value="1"/>
</dbReference>
<dbReference type="eggNOG" id="ENOG503036R">
    <property type="taxonomic scope" value="Bacteria"/>
</dbReference>
<dbReference type="PANTHER" id="PTHR46609">
    <property type="entry name" value="EXONUCLEASE, PHAGE-TYPE/RECB, C-TERMINAL DOMAIN-CONTAINING PROTEIN"/>
    <property type="match status" value="1"/>
</dbReference>
<sequence>MTLKIYADLDQGTDEWFAARCGILTASTIGALLTPTCTGIAKNKVSERLVNEIAAQRINKICDPNVQAYAFQRGHEDEIEAKILYAQKVAPISEIGFMTDDHWGFTLGYSPDGLVGEDGLIECKSRLSGFQMDTICSQAVPIEFMPQIQTGMMVSGRKWLDFISFPAMGGGKMLVKRTYPDAAMRDLLIRAATDFEEKVRQRIEEYKEAEQNPDLRLIDTVRRADPEEIML</sequence>
<dbReference type="InterPro" id="IPR011604">
    <property type="entry name" value="PDDEXK-like_dom_sf"/>
</dbReference>
<protein>
    <submittedName>
        <fullName evidence="2">Phage related protein</fullName>
    </submittedName>
</protein>
<dbReference type="InterPro" id="IPR011335">
    <property type="entry name" value="Restrct_endonuc-II-like"/>
</dbReference>
<name>A0A087PKF0_9PROT</name>
<dbReference type="AlphaFoldDB" id="A0A087PKF0"/>
<feature type="domain" description="YqaJ viral recombinase" evidence="1">
    <location>
        <begin position="15"/>
        <end position="157"/>
    </location>
</feature>
<evidence type="ECO:0000259" key="1">
    <source>
        <dbReference type="Pfam" id="PF09588"/>
    </source>
</evidence>
<dbReference type="PATRIC" id="fig|178901.10.peg.1798"/>
<dbReference type="SUPFAM" id="SSF52980">
    <property type="entry name" value="Restriction endonuclease-like"/>
    <property type="match status" value="1"/>
</dbReference>
<dbReference type="Gene3D" id="3.90.320.10">
    <property type="match status" value="1"/>
</dbReference>
<dbReference type="EMBL" id="LVHD01000018">
    <property type="protein sequence ID" value="OAG75951.1"/>
    <property type="molecule type" value="Genomic_DNA"/>
</dbReference>